<gene>
    <name evidence="2" type="ORF">DJ017_10560</name>
</gene>
<reference evidence="3" key="1">
    <citation type="submission" date="2018-05" db="EMBL/GenBank/DDBJ databases">
        <authorList>
            <person name="Li X."/>
        </authorList>
    </citation>
    <scope>NUCLEOTIDE SEQUENCE [LARGE SCALE GENOMIC DNA]</scope>
    <source>
        <strain evidence="3">LX32</strain>
    </source>
</reference>
<proteinExistence type="predicted"/>
<dbReference type="CDD" id="cd07812">
    <property type="entry name" value="SRPBCC"/>
    <property type="match status" value="1"/>
</dbReference>
<dbReference type="RefSeq" id="WP_111528689.1">
    <property type="nucleotide sequence ID" value="NZ_JBHRSG010000004.1"/>
</dbReference>
<evidence type="ECO:0000256" key="1">
    <source>
        <dbReference type="SAM" id="Phobius"/>
    </source>
</evidence>
<keyword evidence="1" id="KW-0472">Membrane</keyword>
<evidence type="ECO:0000313" key="2">
    <source>
        <dbReference type="EMBL" id="RAK54939.1"/>
    </source>
</evidence>
<dbReference type="Proteomes" id="UP000249254">
    <property type="component" value="Unassembled WGS sequence"/>
</dbReference>
<dbReference type="InterPro" id="IPR019587">
    <property type="entry name" value="Polyketide_cyclase/dehydratase"/>
</dbReference>
<keyword evidence="3" id="KW-1185">Reference proteome</keyword>
<dbReference type="Pfam" id="PF10604">
    <property type="entry name" value="Polyketide_cyc2"/>
    <property type="match status" value="1"/>
</dbReference>
<dbReference type="EMBL" id="QFYQ01000001">
    <property type="protein sequence ID" value="RAK54939.1"/>
    <property type="molecule type" value="Genomic_DNA"/>
</dbReference>
<dbReference type="AlphaFoldDB" id="A0A328AK14"/>
<sequence>MARRHQRTVDVTASPERLFARLDDQTRLAEHMARPSVMMGGGRMTYNFDTARGQAVGSHIKMGGSAFGIPLFVDEVVVERVPPIHKSWRTEGPVRLIVIGAYAMGFAIALAGEGARLTVWIEYALPGGAFGRFAAPFAAIYARLCVGQMARDAADHFSPRGSA</sequence>
<organism evidence="2 3">
    <name type="scientific">Phenylobacterium soli</name>
    <dbReference type="NCBI Taxonomy" id="2170551"/>
    <lineage>
        <taxon>Bacteria</taxon>
        <taxon>Pseudomonadati</taxon>
        <taxon>Pseudomonadota</taxon>
        <taxon>Alphaproteobacteria</taxon>
        <taxon>Caulobacterales</taxon>
        <taxon>Caulobacteraceae</taxon>
        <taxon>Phenylobacterium</taxon>
    </lineage>
</organism>
<dbReference type="OrthoDB" id="7468261at2"/>
<dbReference type="InterPro" id="IPR023393">
    <property type="entry name" value="START-like_dom_sf"/>
</dbReference>
<evidence type="ECO:0000313" key="3">
    <source>
        <dbReference type="Proteomes" id="UP000249254"/>
    </source>
</evidence>
<feature type="transmembrane region" description="Helical" evidence="1">
    <location>
        <begin position="94"/>
        <end position="111"/>
    </location>
</feature>
<keyword evidence="1" id="KW-1133">Transmembrane helix</keyword>
<dbReference type="Gene3D" id="3.30.530.20">
    <property type="match status" value="1"/>
</dbReference>
<comment type="caution">
    <text evidence="2">The sequence shown here is derived from an EMBL/GenBank/DDBJ whole genome shotgun (WGS) entry which is preliminary data.</text>
</comment>
<accession>A0A328AK14</accession>
<name>A0A328AK14_9CAUL</name>
<keyword evidence="1" id="KW-0812">Transmembrane</keyword>
<dbReference type="SUPFAM" id="SSF55961">
    <property type="entry name" value="Bet v1-like"/>
    <property type="match status" value="1"/>
</dbReference>
<protein>
    <submittedName>
        <fullName evidence="2">SRPBCC family protein</fullName>
    </submittedName>
</protein>
<feature type="transmembrane region" description="Helical" evidence="1">
    <location>
        <begin position="123"/>
        <end position="142"/>
    </location>
</feature>